<gene>
    <name evidence="3" type="primary">LOC117639253</name>
</gene>
<sequence>MQTCDHAVLLSGGWNRHLSDYSSLQNVLQFHGMLKHVGFHEDNIKVFFANGLAPQAPQHGQEGGDATPAMYPSALKLALRYHVHRLCETARCADTLLLYLNGPALPGGATLLWDADGNGQLDETEVYSARELLRDVSQCGARRVVVVADQSYAKDLVRHAAQLHAASRGLRNVVVMAATSASSATSWTGHWTAPSHRHACLADMAKESDAEAMFLGSAALLNTTVTGMPCALAQGLEGLKGLSREQQRLRHRYSGCQNLSTREWMAAQDDKDDPLDGQDSQEDEDRDDDDAADASSNRSRSENNA</sequence>
<feature type="compositionally biased region" description="Acidic residues" evidence="1">
    <location>
        <begin position="270"/>
        <end position="292"/>
    </location>
</feature>
<dbReference type="PANTHER" id="PTHR35842:SF1">
    <property type="entry name" value="SI:CH211-67E16.11"/>
    <property type="match status" value="1"/>
</dbReference>
<dbReference type="PROSITE" id="PS00018">
    <property type="entry name" value="EF_HAND_1"/>
    <property type="match status" value="1"/>
</dbReference>
<dbReference type="RefSeq" id="XP_034230636.1">
    <property type="nucleotide sequence ID" value="XM_034374745.1"/>
</dbReference>
<dbReference type="PANTHER" id="PTHR35842">
    <property type="entry name" value="SI:CH211-67E16.11"/>
    <property type="match status" value="1"/>
</dbReference>
<feature type="compositionally biased region" description="Low complexity" evidence="1">
    <location>
        <begin position="293"/>
        <end position="305"/>
    </location>
</feature>
<accession>A0A6P8Y3I7</accession>
<name>A0A6P8Y3I7_THRPL</name>
<dbReference type="OrthoDB" id="6132489at2759"/>
<evidence type="ECO:0000313" key="3">
    <source>
        <dbReference type="RefSeq" id="XP_034230636.1"/>
    </source>
</evidence>
<dbReference type="InParanoid" id="A0A6P8Y3I7"/>
<feature type="region of interest" description="Disordered" evidence="1">
    <location>
        <begin position="260"/>
        <end position="305"/>
    </location>
</feature>
<dbReference type="AlphaFoldDB" id="A0A6P8Y3I7"/>
<evidence type="ECO:0000256" key="1">
    <source>
        <dbReference type="SAM" id="MobiDB-lite"/>
    </source>
</evidence>
<dbReference type="GeneID" id="117639253"/>
<evidence type="ECO:0000313" key="2">
    <source>
        <dbReference type="Proteomes" id="UP000515158"/>
    </source>
</evidence>
<dbReference type="InterPro" id="IPR018247">
    <property type="entry name" value="EF_Hand_1_Ca_BS"/>
</dbReference>
<keyword evidence="2" id="KW-1185">Reference proteome</keyword>
<reference evidence="3" key="1">
    <citation type="submission" date="2025-08" db="UniProtKB">
        <authorList>
            <consortium name="RefSeq"/>
        </authorList>
    </citation>
    <scope>IDENTIFICATION</scope>
    <source>
        <tissue evidence="3">Total insect</tissue>
    </source>
</reference>
<organism evidence="3">
    <name type="scientific">Thrips palmi</name>
    <name type="common">Melon thrips</name>
    <dbReference type="NCBI Taxonomy" id="161013"/>
    <lineage>
        <taxon>Eukaryota</taxon>
        <taxon>Metazoa</taxon>
        <taxon>Ecdysozoa</taxon>
        <taxon>Arthropoda</taxon>
        <taxon>Hexapoda</taxon>
        <taxon>Insecta</taxon>
        <taxon>Pterygota</taxon>
        <taxon>Neoptera</taxon>
        <taxon>Paraneoptera</taxon>
        <taxon>Thysanoptera</taxon>
        <taxon>Terebrantia</taxon>
        <taxon>Thripoidea</taxon>
        <taxon>Thripidae</taxon>
        <taxon>Thrips</taxon>
    </lineage>
</organism>
<dbReference type="KEGG" id="tpal:117639253"/>
<protein>
    <submittedName>
        <fullName evidence="3">Uncharacterized protein LOC117639253 isoform X1</fullName>
    </submittedName>
</protein>
<proteinExistence type="predicted"/>
<dbReference type="Proteomes" id="UP000515158">
    <property type="component" value="Unplaced"/>
</dbReference>